<keyword evidence="2" id="KW-0677">Repeat</keyword>
<gene>
    <name evidence="6" type="ORF">FALBO_13050</name>
</gene>
<reference evidence="6 7" key="1">
    <citation type="submission" date="2020-01" db="EMBL/GenBank/DDBJ databases">
        <title>Identification and distribution of gene clusters putatively required for synthesis of sphingolipid metabolism inhibitors in phylogenetically diverse species of the filamentous fungus Fusarium.</title>
        <authorList>
            <person name="Kim H.-S."/>
            <person name="Busman M."/>
            <person name="Brown D.W."/>
            <person name="Divon H."/>
            <person name="Uhlig S."/>
            <person name="Proctor R.H."/>
        </authorList>
    </citation>
    <scope>NUCLEOTIDE SEQUENCE [LARGE SCALE GENOMIC DNA]</scope>
    <source>
        <strain evidence="6 7">NRRL 20459</strain>
    </source>
</reference>
<dbReference type="Pfam" id="PF13041">
    <property type="entry name" value="PPR_2"/>
    <property type="match status" value="1"/>
</dbReference>
<dbReference type="AlphaFoldDB" id="A0A8H4L0Q4"/>
<evidence type="ECO:0000313" key="7">
    <source>
        <dbReference type="Proteomes" id="UP000554235"/>
    </source>
</evidence>
<comment type="subunit">
    <text evidence="4">Binds to mitochondrial small subunit 15S rRNA.</text>
</comment>
<feature type="compositionally biased region" description="Acidic residues" evidence="5">
    <location>
        <begin position="623"/>
        <end position="632"/>
    </location>
</feature>
<comment type="function">
    <text evidence="3">Regulates mitochondrial small subunit maturation by controlling 15S rRNA 5'-end processing. Localizes to the 5' precursor of the 15S rRNA in a position that is subsequently occupied by mS47 in the mature yeast mtSSU. Uses structure and sequence-specific RNA recognition, binding to a single-stranded region of the precursor and specifically recognizing bases -6 to -1. The exchange of Ccm1 for mS47 is coupled to the irreversible removal of precursor rRNA that is accompanied by conformational changes of the mitoribosomal proteins uS5m and mS26. These conformational changes signal completion of 5'-end rRNA processing through protection of the mature 5'-end of the 15S rRNA and stabilization of mS47. The removal of the 5' precursor together with the dissociation of Ccm1 may be catalyzed by the 5'-3' exoribonuclease Pet127. Involved in the specific removal of group I introns in mitochondrial encoded transcripts.</text>
</comment>
<evidence type="ECO:0000256" key="2">
    <source>
        <dbReference type="ARBA" id="ARBA00022737"/>
    </source>
</evidence>
<dbReference type="OrthoDB" id="185373at2759"/>
<keyword evidence="7" id="KW-1185">Reference proteome</keyword>
<evidence type="ECO:0000313" key="6">
    <source>
        <dbReference type="EMBL" id="KAF4460176.1"/>
    </source>
</evidence>
<dbReference type="Proteomes" id="UP000554235">
    <property type="component" value="Unassembled WGS sequence"/>
</dbReference>
<feature type="region of interest" description="Disordered" evidence="5">
    <location>
        <begin position="601"/>
        <end position="687"/>
    </location>
</feature>
<dbReference type="InterPro" id="IPR002885">
    <property type="entry name" value="PPR_rpt"/>
</dbReference>
<dbReference type="Pfam" id="PF01535">
    <property type="entry name" value="PPR"/>
    <property type="match status" value="1"/>
</dbReference>
<dbReference type="InterPro" id="IPR011990">
    <property type="entry name" value="TPR-like_helical_dom_sf"/>
</dbReference>
<dbReference type="PANTHER" id="PTHR47936">
    <property type="entry name" value="PPR_LONG DOMAIN-CONTAINING PROTEIN"/>
    <property type="match status" value="1"/>
</dbReference>
<sequence length="687" mass="78083">MAERILTCGACLRRALQLVPQQRPSLESAALLQARSLRQASRAFASTIATESSPATSPVKNTDTPSSLDAEPMDETVAGKKAQLKLQRAVKKQLQYMDDPWKIGQYVEQALARDRYDEALLLTQTASRSHQVVVSWNHLINYTLEKQQLHKAVKLYNDMKKRAQLPNLQTYTIMFRGFAKSQHPKLAVAEALKHYNKLLKDTRLEPNSIHLNAVINVCGRAGDLDSMFSVVDSINDSTRSATAYTYTTIINALRFHAMDEVKDLPVEQKATNLKNSIQRGKAVWEEAVNRWRQGRLVIDEELVCAMGRLLLLTPDRADRREILDLIEQTMNIPNLSKAPPASEHDPGLDNSGSRKVARKEGHGTYASPGTNTLALVLTVVASSRLSTSGIKYWNLLVREHNVVPDLDSWMRLFGMLKTAKASAHASEILAIIPEKYINPRFYHMAMEACIRDNISPNAIKHANRALDSMNERLKVPDPHALRLYLQASQASHYHFRARAEGGDVEGAKRDYGIQITEALARMWKPYLNLHNRFFKASRAETDEEKKALYNNKREVIALARIMYSSYNRVIQQEMLPEADLKEIRPIGARINREIQAFFSSRNETEPNLRQAKGRGTAGGDMSEYNDDLDDGLFWDTRQAGKPRRREGFEQRSRRPDRRHDNHKPAFDRGRTPPPSRDPRQRRAPVEW</sequence>
<accession>A0A8H4L0Q4</accession>
<comment type="similarity">
    <text evidence="1">Belongs to the CCM1 family.</text>
</comment>
<evidence type="ECO:0000256" key="1">
    <source>
        <dbReference type="ARBA" id="ARBA00006192"/>
    </source>
</evidence>
<comment type="caution">
    <text evidence="6">The sequence shown here is derived from an EMBL/GenBank/DDBJ whole genome shotgun (WGS) entry which is preliminary data.</text>
</comment>
<feature type="compositionally biased region" description="Basic and acidic residues" evidence="5">
    <location>
        <begin position="645"/>
        <end position="687"/>
    </location>
</feature>
<name>A0A8H4L0Q4_9HYPO</name>
<dbReference type="Gene3D" id="1.25.40.10">
    <property type="entry name" value="Tetratricopeptide repeat domain"/>
    <property type="match status" value="1"/>
</dbReference>
<evidence type="ECO:0000256" key="3">
    <source>
        <dbReference type="ARBA" id="ARBA00044493"/>
    </source>
</evidence>
<proteinExistence type="inferred from homology"/>
<organism evidence="6 7">
    <name type="scientific">Fusarium albosuccineum</name>
    <dbReference type="NCBI Taxonomy" id="1237068"/>
    <lineage>
        <taxon>Eukaryota</taxon>
        <taxon>Fungi</taxon>
        <taxon>Dikarya</taxon>
        <taxon>Ascomycota</taxon>
        <taxon>Pezizomycotina</taxon>
        <taxon>Sordariomycetes</taxon>
        <taxon>Hypocreomycetidae</taxon>
        <taxon>Hypocreales</taxon>
        <taxon>Nectriaceae</taxon>
        <taxon>Fusarium</taxon>
        <taxon>Fusarium decemcellulare species complex</taxon>
    </lineage>
</organism>
<evidence type="ECO:0000256" key="5">
    <source>
        <dbReference type="SAM" id="MobiDB-lite"/>
    </source>
</evidence>
<protein>
    <submittedName>
        <fullName evidence="6">Pentatricopeptide repeat-containing</fullName>
    </submittedName>
</protein>
<dbReference type="PANTHER" id="PTHR47936:SF1">
    <property type="entry name" value="PENTATRICOPEPTIDE REPEAT-CONTAINING PROTEIN GUN1, CHLOROPLASTIC"/>
    <property type="match status" value="1"/>
</dbReference>
<dbReference type="EMBL" id="JAADYS010001999">
    <property type="protein sequence ID" value="KAF4460176.1"/>
    <property type="molecule type" value="Genomic_DNA"/>
</dbReference>
<feature type="region of interest" description="Disordered" evidence="5">
    <location>
        <begin position="48"/>
        <end position="71"/>
    </location>
</feature>
<feature type="region of interest" description="Disordered" evidence="5">
    <location>
        <begin position="334"/>
        <end position="365"/>
    </location>
</feature>
<feature type="compositionally biased region" description="Polar residues" evidence="5">
    <location>
        <begin position="48"/>
        <end position="67"/>
    </location>
</feature>
<evidence type="ECO:0000256" key="4">
    <source>
        <dbReference type="ARBA" id="ARBA00044511"/>
    </source>
</evidence>